<dbReference type="RefSeq" id="WP_184690206.1">
    <property type="nucleotide sequence ID" value="NZ_JACHJN010000003.1"/>
</dbReference>
<sequence length="385" mass="41955">MDILISGASVAGPAVALWLNRYGHRTTVVERSPVLRDGGFGVDFRGEAHLTVLRRMGILDEVHRHATGMGAQVVVDGEGRELARLPADAFSGAVEIRRGDLSRLMWERTRDRSEYIFGDTITSLTETRSGVDVTFRKSAPRTFDLVVGADGLHSVVRRLAFGPEERYLTYLGHHIAGVELAGNPFGLDRTGLIYTEPNRGVLVNPTSATFIFPAPAPLDRDDAHRVLAEVFGDAGWEVPRLLKQLTRAEDLYFDSISRVDVGRWSSGRIVLLGDAAYGATVGGLGTGAAMVGAYVLAGELATARDDYVVAFSAYESELRRYVEGGQKLAAGAGKFMAPPTEAKIRQRNRMYRVLNSRLLSGFFAKMTVRAANAIRPKDYAQILAA</sequence>
<evidence type="ECO:0000313" key="3">
    <source>
        <dbReference type="Proteomes" id="UP000547510"/>
    </source>
</evidence>
<dbReference type="PANTHER" id="PTHR46865">
    <property type="entry name" value="OXIDOREDUCTASE-RELATED"/>
    <property type="match status" value="1"/>
</dbReference>
<keyword evidence="3" id="KW-1185">Reference proteome</keyword>
<dbReference type="PANTHER" id="PTHR46865:SF2">
    <property type="entry name" value="MONOOXYGENASE"/>
    <property type="match status" value="1"/>
</dbReference>
<dbReference type="Gene3D" id="3.50.50.60">
    <property type="entry name" value="FAD/NAD(P)-binding domain"/>
    <property type="match status" value="1"/>
</dbReference>
<protein>
    <submittedName>
        <fullName evidence="2">2-polyprenyl-6-methoxyphenol hydroxylase-like FAD-dependent oxidoreductase</fullName>
    </submittedName>
</protein>
<dbReference type="GO" id="GO:0071949">
    <property type="term" value="F:FAD binding"/>
    <property type="evidence" value="ECO:0007669"/>
    <property type="project" value="InterPro"/>
</dbReference>
<organism evidence="2 3">
    <name type="scientific">Saccharothrix tamanrassetensis</name>
    <dbReference type="NCBI Taxonomy" id="1051531"/>
    <lineage>
        <taxon>Bacteria</taxon>
        <taxon>Bacillati</taxon>
        <taxon>Actinomycetota</taxon>
        <taxon>Actinomycetes</taxon>
        <taxon>Pseudonocardiales</taxon>
        <taxon>Pseudonocardiaceae</taxon>
        <taxon>Saccharothrix</taxon>
    </lineage>
</organism>
<dbReference type="InterPro" id="IPR002938">
    <property type="entry name" value="FAD-bd"/>
</dbReference>
<dbReference type="PRINTS" id="PR00420">
    <property type="entry name" value="RNGMNOXGNASE"/>
</dbReference>
<gene>
    <name evidence="2" type="ORF">FHS29_001932</name>
</gene>
<dbReference type="EMBL" id="JACHJN010000003">
    <property type="protein sequence ID" value="MBB5955351.1"/>
    <property type="molecule type" value="Genomic_DNA"/>
</dbReference>
<dbReference type="SUPFAM" id="SSF51905">
    <property type="entry name" value="FAD/NAD(P)-binding domain"/>
    <property type="match status" value="1"/>
</dbReference>
<dbReference type="Pfam" id="PF01494">
    <property type="entry name" value="FAD_binding_3"/>
    <property type="match status" value="1"/>
</dbReference>
<evidence type="ECO:0000313" key="2">
    <source>
        <dbReference type="EMBL" id="MBB5955351.1"/>
    </source>
</evidence>
<dbReference type="InterPro" id="IPR036188">
    <property type="entry name" value="FAD/NAD-bd_sf"/>
</dbReference>
<feature type="domain" description="FAD-binding" evidence="1">
    <location>
        <begin position="2"/>
        <end position="303"/>
    </location>
</feature>
<proteinExistence type="predicted"/>
<dbReference type="AlphaFoldDB" id="A0A841CDL3"/>
<dbReference type="Proteomes" id="UP000547510">
    <property type="component" value="Unassembled WGS sequence"/>
</dbReference>
<dbReference type="InterPro" id="IPR051704">
    <property type="entry name" value="FAD_aromatic-hydroxylase"/>
</dbReference>
<evidence type="ECO:0000259" key="1">
    <source>
        <dbReference type="Pfam" id="PF01494"/>
    </source>
</evidence>
<accession>A0A841CDL3</accession>
<name>A0A841CDL3_9PSEU</name>
<dbReference type="Gene3D" id="3.30.9.10">
    <property type="entry name" value="D-Amino Acid Oxidase, subunit A, domain 2"/>
    <property type="match status" value="1"/>
</dbReference>
<reference evidence="2 3" key="1">
    <citation type="submission" date="2020-08" db="EMBL/GenBank/DDBJ databases">
        <title>Genomic Encyclopedia of Type Strains, Phase III (KMG-III): the genomes of soil and plant-associated and newly described type strains.</title>
        <authorList>
            <person name="Whitman W."/>
        </authorList>
    </citation>
    <scope>NUCLEOTIDE SEQUENCE [LARGE SCALE GENOMIC DNA]</scope>
    <source>
        <strain evidence="2 3">CECT 8640</strain>
    </source>
</reference>
<comment type="caution">
    <text evidence="2">The sequence shown here is derived from an EMBL/GenBank/DDBJ whole genome shotgun (WGS) entry which is preliminary data.</text>
</comment>